<reference evidence="9" key="1">
    <citation type="submission" date="2023-10" db="EMBL/GenBank/DDBJ databases">
        <authorList>
            <person name="Chen Y."/>
            <person name="Shah S."/>
            <person name="Dougan E. K."/>
            <person name="Thang M."/>
            <person name="Chan C."/>
        </authorList>
    </citation>
    <scope>NUCLEOTIDE SEQUENCE [LARGE SCALE GENOMIC DNA]</scope>
</reference>
<dbReference type="Gene3D" id="3.90.70.10">
    <property type="entry name" value="Cysteine proteinases"/>
    <property type="match status" value="1"/>
</dbReference>
<keyword evidence="10" id="KW-1185">Reference proteome</keyword>
<evidence type="ECO:0000313" key="9">
    <source>
        <dbReference type="EMBL" id="CAK0801519.1"/>
    </source>
</evidence>
<dbReference type="PRINTS" id="PR00704">
    <property type="entry name" value="CALPAIN"/>
</dbReference>
<feature type="compositionally biased region" description="Low complexity" evidence="7">
    <location>
        <begin position="1224"/>
        <end position="1242"/>
    </location>
</feature>
<sequence length="1366" mass="138290">MAAEPAATPAAELPCSAMPCWPLMQLGGSRPSSPPGARAGRGAVAEVVLAERAEAGSAVLKVQALSGSAVSGSLLPGDVLVLGRGAVAERASVLSVRARGTVHLDGGLASSHPAGEPVASLGLLELQDGLLLLPGRGGGSNHAHGPWDAPALLQGQLREAEGLLAIRDMELLSLQRRLAAAPAELPASLAVSPAPLPVATHAPDWAARAAQLEEEAEQKRSQLAELRREELRLEGELRDRLWEGAGALQDMLEAARIVGGTLRSAVSSASAATAAVGGSGLSRPSPGGEGVLEAARLGGEVQQGAVMSAAAAGGPGPWPPEGGGGLLEAAQVAFGALRGGVPSAHAAAAASCGDPSPAASTGEGPSTAGSFGGPWPWPAAEQQPAAPGLQEPPPGPAGGVPEPESWPRFGGELEQPRPSPGVSALSAALAAPPSARPLLQDSRQAPATFPQPRPAAIAGEKASGGDVSAAPAWPSNGTSGGPSIGQLPPVSLVPAGGVSAEMVVPNARMVSSSVQGTDASEAPASPPLPIPVAVAAKMASGRDVVAAPAWPSSVSKGGPSNGHVPILPPIAAGGISQHTVEPIPEMTNTEVQGTDASAAPATLPLPQPVAVAAETAFGSGVVAAPAWPSHGHDQSTGVRAHRIYRVGLRKVDWSLADTSRWHFRRMELGAPPASANGDLARRVVGPISEGLEKFRSMPWRFQCIVFESDASLLPAHQQSYTLLERRGAAGPPSVVDVPGGRLSLICALYAALSPEPALLPDGHTDRLCRQGFRGEVLGAMRPGRGEGCADVPSIGVARAVNPSAVACGAVGDLWLLSGLAALASFSGAVRRLFRGTPDLDDLPRQGSNHYTVSLYDLSTWQPVEIVVDERVCCRGDGSLLGCPPGSTGDLWACYVEKAVACHCGGWDQIDRAGHCTHAWCLLTGCRDQRVFVSDQGGHFTSWSALHPESISLATNAPQGFGTDWLWRAPWPVVGGGGDSSLELGPDEMFERMRAWEDANYIVACSAEATRALPEDRPTAESVLLLAASDAALARPGPACSVLACVSNSGGTGVDLVQVRDPWGVVVAARRRRSNEASADGACQSGAEADDGVFWLEKEDFFEIFTTIYLCVENMAEFVGEGLSAEPTPQPKAPQCGPSPGLVSSPWTEQAQEAPVGPAAPARAHSTAAAEPAAADPLSWSLASQEAPVGPAAPARAHSTAAAEPAAADPLSWSLASQEAPVGPAAPARAHSTAAAGPAAADPLSWSLASQEAPVGPAAPAPAHSTAAAGPAAADPLSWNSALQDTDARAYVSKLEASLQSRIHRSESLVGPAAAPPKLAQAEAPAPLAAWGAPAVAVARPVAPAASPPLRAGAVAVGTAVAAAGPW</sequence>
<keyword evidence="2" id="KW-0645">Protease</keyword>
<dbReference type="SMART" id="SM00230">
    <property type="entry name" value="CysPc"/>
    <property type="match status" value="1"/>
</dbReference>
<gene>
    <name evidence="9" type="ORF">PCOR1329_LOCUS9374</name>
</gene>
<comment type="similarity">
    <text evidence="1">Belongs to the peptidase C2 family.</text>
</comment>
<evidence type="ECO:0000256" key="5">
    <source>
        <dbReference type="PROSITE-ProRule" id="PRU00239"/>
    </source>
</evidence>
<name>A0ABN9QAC2_9DINO</name>
<feature type="compositionally biased region" description="Low complexity" evidence="7">
    <location>
        <begin position="1252"/>
        <end position="1272"/>
    </location>
</feature>
<feature type="domain" description="Calpain catalytic" evidence="8">
    <location>
        <begin position="792"/>
        <end position="1113"/>
    </location>
</feature>
<feature type="region of interest" description="Disordered" evidence="7">
    <location>
        <begin position="1122"/>
        <end position="1272"/>
    </location>
</feature>
<proteinExistence type="inferred from homology"/>
<evidence type="ECO:0000256" key="1">
    <source>
        <dbReference type="ARBA" id="ARBA00007623"/>
    </source>
</evidence>
<evidence type="ECO:0000256" key="2">
    <source>
        <dbReference type="ARBA" id="ARBA00022670"/>
    </source>
</evidence>
<evidence type="ECO:0000256" key="6">
    <source>
        <dbReference type="SAM" id="Coils"/>
    </source>
</evidence>
<dbReference type="EMBL" id="CAUYUJ010002604">
    <property type="protein sequence ID" value="CAK0801519.1"/>
    <property type="molecule type" value="Genomic_DNA"/>
</dbReference>
<evidence type="ECO:0000259" key="8">
    <source>
        <dbReference type="PROSITE" id="PS50203"/>
    </source>
</evidence>
<dbReference type="Proteomes" id="UP001189429">
    <property type="component" value="Unassembled WGS sequence"/>
</dbReference>
<comment type="caution">
    <text evidence="5">Lacks conserved residue(s) required for the propagation of feature annotation.</text>
</comment>
<organism evidence="9 10">
    <name type="scientific">Prorocentrum cordatum</name>
    <dbReference type="NCBI Taxonomy" id="2364126"/>
    <lineage>
        <taxon>Eukaryota</taxon>
        <taxon>Sar</taxon>
        <taxon>Alveolata</taxon>
        <taxon>Dinophyceae</taxon>
        <taxon>Prorocentrales</taxon>
        <taxon>Prorocentraceae</taxon>
        <taxon>Prorocentrum</taxon>
    </lineage>
</organism>
<feature type="region of interest" description="Disordered" evidence="7">
    <location>
        <begin position="347"/>
        <end position="488"/>
    </location>
</feature>
<feature type="compositionally biased region" description="Low complexity" evidence="7">
    <location>
        <begin position="1191"/>
        <end position="1209"/>
    </location>
</feature>
<comment type="caution">
    <text evidence="9">The sequence shown here is derived from an EMBL/GenBank/DDBJ whole genome shotgun (WGS) entry which is preliminary data.</text>
</comment>
<dbReference type="InterPro" id="IPR038765">
    <property type="entry name" value="Papain-like_cys_pep_sf"/>
</dbReference>
<dbReference type="Pfam" id="PF00648">
    <property type="entry name" value="Peptidase_C2"/>
    <property type="match status" value="1"/>
</dbReference>
<keyword evidence="3" id="KW-0378">Hydrolase</keyword>
<evidence type="ECO:0000256" key="3">
    <source>
        <dbReference type="ARBA" id="ARBA00022801"/>
    </source>
</evidence>
<feature type="compositionally biased region" description="Low complexity" evidence="7">
    <location>
        <begin position="1158"/>
        <end position="1176"/>
    </location>
</feature>
<keyword evidence="4" id="KW-0788">Thiol protease</keyword>
<dbReference type="PROSITE" id="PS50203">
    <property type="entry name" value="CALPAIN_CAT"/>
    <property type="match status" value="1"/>
</dbReference>
<dbReference type="InterPro" id="IPR022684">
    <property type="entry name" value="Calpain_cysteine_protease"/>
</dbReference>
<feature type="compositionally biased region" description="Low complexity" evidence="7">
    <location>
        <begin position="378"/>
        <end position="389"/>
    </location>
</feature>
<dbReference type="SUPFAM" id="SSF54001">
    <property type="entry name" value="Cysteine proteinases"/>
    <property type="match status" value="1"/>
</dbReference>
<evidence type="ECO:0000256" key="7">
    <source>
        <dbReference type="SAM" id="MobiDB-lite"/>
    </source>
</evidence>
<dbReference type="PANTHER" id="PTHR10183">
    <property type="entry name" value="CALPAIN"/>
    <property type="match status" value="1"/>
</dbReference>
<evidence type="ECO:0000313" key="10">
    <source>
        <dbReference type="Proteomes" id="UP001189429"/>
    </source>
</evidence>
<dbReference type="PANTHER" id="PTHR10183:SF379">
    <property type="entry name" value="CALPAIN-5"/>
    <property type="match status" value="1"/>
</dbReference>
<protein>
    <recommendedName>
        <fullName evidence="8">Calpain catalytic domain-containing protein</fullName>
    </recommendedName>
</protein>
<feature type="non-terminal residue" evidence="9">
    <location>
        <position position="1366"/>
    </location>
</feature>
<evidence type="ECO:0000256" key="4">
    <source>
        <dbReference type="ARBA" id="ARBA00022807"/>
    </source>
</evidence>
<accession>A0ABN9QAC2</accession>
<dbReference type="InterPro" id="IPR001300">
    <property type="entry name" value="Peptidase_C2_calpain_cat"/>
</dbReference>
<feature type="coiled-coil region" evidence="6">
    <location>
        <begin position="202"/>
        <end position="236"/>
    </location>
</feature>
<feature type="compositionally biased region" description="Low complexity" evidence="7">
    <location>
        <begin position="347"/>
        <end position="360"/>
    </location>
</feature>
<feature type="compositionally biased region" description="Low complexity" evidence="7">
    <location>
        <begin position="420"/>
        <end position="439"/>
    </location>
</feature>
<keyword evidence="6" id="KW-0175">Coiled coil</keyword>